<evidence type="ECO:0000313" key="2">
    <source>
        <dbReference type="Proteomes" id="UP000689195"/>
    </source>
</evidence>
<accession>A0A8S1VAT3</accession>
<dbReference type="Proteomes" id="UP000689195">
    <property type="component" value="Unassembled WGS sequence"/>
</dbReference>
<dbReference type="AlphaFoldDB" id="A0A8S1VAT3"/>
<organism evidence="1 2">
    <name type="scientific">Paramecium pentaurelia</name>
    <dbReference type="NCBI Taxonomy" id="43138"/>
    <lineage>
        <taxon>Eukaryota</taxon>
        <taxon>Sar</taxon>
        <taxon>Alveolata</taxon>
        <taxon>Ciliophora</taxon>
        <taxon>Intramacronucleata</taxon>
        <taxon>Oligohymenophorea</taxon>
        <taxon>Peniculida</taxon>
        <taxon>Parameciidae</taxon>
        <taxon>Paramecium</taxon>
    </lineage>
</organism>
<dbReference type="OrthoDB" id="310156at2759"/>
<comment type="caution">
    <text evidence="1">The sequence shown here is derived from an EMBL/GenBank/DDBJ whole genome shotgun (WGS) entry which is preliminary data.</text>
</comment>
<proteinExistence type="predicted"/>
<keyword evidence="2" id="KW-1185">Reference proteome</keyword>
<dbReference type="EMBL" id="CAJJDO010000060">
    <property type="protein sequence ID" value="CAD8173681.1"/>
    <property type="molecule type" value="Genomic_DNA"/>
</dbReference>
<evidence type="ECO:0000313" key="1">
    <source>
        <dbReference type="EMBL" id="CAD8173681.1"/>
    </source>
</evidence>
<sequence length="315" mass="36749">MLALENKAISSLRGGGCGSFKMNPRTYESLKSDIQDIENFIAKFNSFVEIICAKAAVAINSIESQEIMIAIQWFIFQEENIYKLSKNTQHIINSYNLIIEGIQKLLKSCLIQIRTDSLKCLYILQITASLSKVIFSFHVMNGDRFMKIDLQKEFLDASDDLKQSMQIEKNELIQIQMELYPFLIKTSFQTAPNNRKKREDILNGFVSGIFDSLIKMKPNVELLESLFLAACQIHKMQKIKENRKQYEVYFQIDMLKWEIILNLKNDSQRDLQQIILQIEKIHEKLVKNSSNWKNLNLSPNYNKRKIKTVDQLFQS</sequence>
<reference evidence="1" key="1">
    <citation type="submission" date="2021-01" db="EMBL/GenBank/DDBJ databases">
        <authorList>
            <consortium name="Genoscope - CEA"/>
            <person name="William W."/>
        </authorList>
    </citation>
    <scope>NUCLEOTIDE SEQUENCE</scope>
</reference>
<name>A0A8S1VAT3_9CILI</name>
<protein>
    <submittedName>
        <fullName evidence="1">Uncharacterized protein</fullName>
    </submittedName>
</protein>
<gene>
    <name evidence="1" type="ORF">PPENT_87.1.T0600003</name>
</gene>